<comment type="caution">
    <text evidence="2">The sequence shown here is derived from an EMBL/GenBank/DDBJ whole genome shotgun (WGS) entry which is preliminary data.</text>
</comment>
<gene>
    <name evidence="2" type="ORF">H0A76_02370</name>
</gene>
<keyword evidence="1" id="KW-0732">Signal</keyword>
<dbReference type="Gene3D" id="1.10.760.10">
    <property type="entry name" value="Cytochrome c-like domain"/>
    <property type="match status" value="1"/>
</dbReference>
<evidence type="ECO:0000256" key="1">
    <source>
        <dbReference type="SAM" id="SignalP"/>
    </source>
</evidence>
<name>A0A853F3L5_9GAMM</name>
<sequence>MKTLLLTILLLFSSTSFADSDKESEGKELHDESCIRCHTSSMYTRDNKKDSYAALRQQVSFCSQNFRTGWFPEEEKSVVDYLNKHYYKFK</sequence>
<protein>
    <recommendedName>
        <fullName evidence="4">Cytochrome c</fullName>
    </recommendedName>
</protein>
<evidence type="ECO:0000313" key="2">
    <source>
        <dbReference type="EMBL" id="NYT26850.1"/>
    </source>
</evidence>
<reference evidence="2 3" key="1">
    <citation type="submission" date="2020-05" db="EMBL/GenBank/DDBJ databases">
        <title>Horizontal transmission and recombination maintain forever young bacterial symbiont genomes.</title>
        <authorList>
            <person name="Russell S.L."/>
            <person name="Pepper-Tunick E."/>
            <person name="Svedberg J."/>
            <person name="Byrne A."/>
            <person name="Ruelas Castillo J."/>
            <person name="Vollmers C."/>
            <person name="Beinart R.A."/>
            <person name="Corbett-Detig R."/>
        </authorList>
    </citation>
    <scope>NUCLEOTIDE SEQUENCE [LARGE SCALE GENOMIC DNA]</scope>
    <source>
        <strain evidence="2">455</strain>
    </source>
</reference>
<dbReference type="SUPFAM" id="SSF46626">
    <property type="entry name" value="Cytochrome c"/>
    <property type="match status" value="1"/>
</dbReference>
<dbReference type="GO" id="GO:0009055">
    <property type="term" value="F:electron transfer activity"/>
    <property type="evidence" value="ECO:0007669"/>
    <property type="project" value="InterPro"/>
</dbReference>
<dbReference type="InterPro" id="IPR036909">
    <property type="entry name" value="Cyt_c-like_dom_sf"/>
</dbReference>
<evidence type="ECO:0008006" key="4">
    <source>
        <dbReference type="Google" id="ProtNLM"/>
    </source>
</evidence>
<dbReference type="EMBL" id="JACCHT010000001">
    <property type="protein sequence ID" value="NYT26850.1"/>
    <property type="molecule type" value="Genomic_DNA"/>
</dbReference>
<organism evidence="2 3">
    <name type="scientific">Candidatus Thiodubiliella endoseptemdiera</name>
    <dbReference type="NCBI Taxonomy" id="2738886"/>
    <lineage>
        <taxon>Bacteria</taxon>
        <taxon>Pseudomonadati</taxon>
        <taxon>Pseudomonadota</taxon>
        <taxon>Gammaproteobacteria</taxon>
        <taxon>Candidatus Pseudothioglobaceae</taxon>
        <taxon>Candidatus Thiodubiliella</taxon>
    </lineage>
</organism>
<dbReference type="GO" id="GO:0020037">
    <property type="term" value="F:heme binding"/>
    <property type="evidence" value="ECO:0007669"/>
    <property type="project" value="InterPro"/>
</dbReference>
<proteinExistence type="predicted"/>
<dbReference type="RefSeq" id="WP_369152170.1">
    <property type="nucleotide sequence ID" value="NZ_OZ156463.1"/>
</dbReference>
<dbReference type="Proteomes" id="UP000568751">
    <property type="component" value="Unassembled WGS sequence"/>
</dbReference>
<dbReference type="AlphaFoldDB" id="A0A853F3L5"/>
<feature type="chain" id="PRO_5032868698" description="Cytochrome c" evidence="1">
    <location>
        <begin position="19"/>
        <end position="90"/>
    </location>
</feature>
<evidence type="ECO:0000313" key="3">
    <source>
        <dbReference type="Proteomes" id="UP000568751"/>
    </source>
</evidence>
<accession>A0A853F3L5</accession>
<feature type="signal peptide" evidence="1">
    <location>
        <begin position="1"/>
        <end position="18"/>
    </location>
</feature>